<dbReference type="AlphaFoldDB" id="A0A833RYA2"/>
<comment type="caution">
    <text evidence="1">The sequence shown here is derived from an EMBL/GenBank/DDBJ whole genome shotgun (WGS) entry which is preliminary data.</text>
</comment>
<proteinExistence type="predicted"/>
<evidence type="ECO:0000313" key="1">
    <source>
        <dbReference type="EMBL" id="KAF3425836.1"/>
    </source>
</evidence>
<gene>
    <name evidence="1" type="ORF">E2986_12955</name>
</gene>
<dbReference type="EMBL" id="WNWW01000353">
    <property type="protein sequence ID" value="KAF3425836.1"/>
    <property type="molecule type" value="Genomic_DNA"/>
</dbReference>
<sequence>MTRINSLWHATRNPARKLARAAMDSDSHNGLCHFIDKSLSSTVQSASNKIIVLYTGYILGVQREFCCSLQYRLSEFFCWKMAMAIILKSITMCDSKEHSSNKMYCINIRKGNSAVQAFLSTYLTDVKQCTLRDLNDCKSLCTSL</sequence>
<reference evidence="1" key="1">
    <citation type="submission" date="2019-11" db="EMBL/GenBank/DDBJ databases">
        <title>The nuclear and mitochondrial genomes of Frieseomelitta varia - a highly eusocial stingless bee (Meliponini) with a permanently sterile worker caste.</title>
        <authorList>
            <person name="Freitas F.C.P."/>
            <person name="Lourenco A.P."/>
            <person name="Nunes F.M.F."/>
            <person name="Paschoal A.R."/>
            <person name="Abreu F.C.P."/>
            <person name="Barbin F.O."/>
            <person name="Bataglia L."/>
            <person name="Cardoso-Junior C.A.M."/>
            <person name="Cervoni M.S."/>
            <person name="Silva S.R."/>
            <person name="Dalarmi F."/>
            <person name="Del Lama M.A."/>
            <person name="Depintor T.S."/>
            <person name="Ferreira K.M."/>
            <person name="Goria P.S."/>
            <person name="Jaskot M.C."/>
            <person name="Lago D.C."/>
            <person name="Luna-Lucena D."/>
            <person name="Moda L.M."/>
            <person name="Nascimento L."/>
            <person name="Pedrino M."/>
            <person name="Rabico F.O."/>
            <person name="Sanches F.C."/>
            <person name="Santos D.E."/>
            <person name="Santos C.G."/>
            <person name="Vieira J."/>
            <person name="Lopes T.F."/>
            <person name="Barchuk A.R."/>
            <person name="Hartfelder K."/>
            <person name="Simoes Z.L.P."/>
            <person name="Bitondi M.M.G."/>
            <person name="Pinheiro D.G."/>
        </authorList>
    </citation>
    <scope>NUCLEOTIDE SEQUENCE</scope>
    <source>
        <strain evidence="1">USP_RPSP 00005682</strain>
        <tissue evidence="1">Whole individual</tissue>
    </source>
</reference>
<evidence type="ECO:0000313" key="2">
    <source>
        <dbReference type="Proteomes" id="UP000655588"/>
    </source>
</evidence>
<keyword evidence="2" id="KW-1185">Reference proteome</keyword>
<organism evidence="1 2">
    <name type="scientific">Frieseomelitta varia</name>
    <dbReference type="NCBI Taxonomy" id="561572"/>
    <lineage>
        <taxon>Eukaryota</taxon>
        <taxon>Metazoa</taxon>
        <taxon>Ecdysozoa</taxon>
        <taxon>Arthropoda</taxon>
        <taxon>Hexapoda</taxon>
        <taxon>Insecta</taxon>
        <taxon>Pterygota</taxon>
        <taxon>Neoptera</taxon>
        <taxon>Endopterygota</taxon>
        <taxon>Hymenoptera</taxon>
        <taxon>Apocrita</taxon>
        <taxon>Aculeata</taxon>
        <taxon>Apoidea</taxon>
        <taxon>Anthophila</taxon>
        <taxon>Apidae</taxon>
        <taxon>Frieseomelitta</taxon>
    </lineage>
</organism>
<dbReference type="Proteomes" id="UP000655588">
    <property type="component" value="Unassembled WGS sequence"/>
</dbReference>
<protein>
    <submittedName>
        <fullName evidence="1">Uncharacterized protein</fullName>
    </submittedName>
</protein>
<name>A0A833RYA2_9HYME</name>
<accession>A0A833RYA2</accession>